<dbReference type="Pfam" id="PF12833">
    <property type="entry name" value="HTH_18"/>
    <property type="match status" value="1"/>
</dbReference>
<evidence type="ECO:0000256" key="9">
    <source>
        <dbReference type="ARBA" id="ARBA00023163"/>
    </source>
</evidence>
<dbReference type="InterPro" id="IPR036631">
    <property type="entry name" value="MGMT_N_sf"/>
</dbReference>
<evidence type="ECO:0000256" key="13">
    <source>
        <dbReference type="PIRSR" id="PIRSR000409-1"/>
    </source>
</evidence>
<feature type="binding site" evidence="14">
    <location>
        <position position="40"/>
    </location>
    <ligand>
        <name>DNA</name>
        <dbReference type="ChEBI" id="CHEBI:16991"/>
    </ligand>
</feature>
<comment type="subcellular location">
    <subcellularLocation>
        <location evidence="12">Cytoplasm</location>
    </subcellularLocation>
</comment>
<dbReference type="Pfam" id="PF01035">
    <property type="entry name" value="DNA_binding_1"/>
    <property type="match status" value="1"/>
</dbReference>
<evidence type="ECO:0000256" key="1">
    <source>
        <dbReference type="ARBA" id="ARBA00001286"/>
    </source>
</evidence>
<evidence type="ECO:0000256" key="15">
    <source>
        <dbReference type="PIRSR" id="PIRSR000409-3"/>
    </source>
</evidence>
<dbReference type="PANTHER" id="PTHR10815:SF5">
    <property type="entry name" value="METHYLATED-DNA--PROTEIN-CYSTEINE METHYLTRANSFERASE"/>
    <property type="match status" value="1"/>
</dbReference>
<comment type="miscellaneous">
    <text evidence="12">This enzyme catalyzes only one turnover and therefore is not strictly catalytic. According to one definition, an enzyme is a biocatalyst that acts repeatedly and over many reaction cycles.</text>
</comment>
<dbReference type="Pfam" id="PF02805">
    <property type="entry name" value="Ada_Zn_binding"/>
    <property type="match status" value="1"/>
</dbReference>
<dbReference type="InterPro" id="IPR035451">
    <property type="entry name" value="Ada-like_dom_sf"/>
</dbReference>
<reference evidence="18" key="1">
    <citation type="submission" date="2016-10" db="EMBL/GenBank/DDBJ databases">
        <authorList>
            <person name="Varghese N."/>
            <person name="Submissions S."/>
        </authorList>
    </citation>
    <scope>NUCLEOTIDE SEQUENCE [LARGE SCALE GENOMIC DNA]</scope>
    <source>
        <strain evidence="18">DSM 19110</strain>
    </source>
</reference>
<feature type="domain" description="HTH araC/xylS-type" evidence="16">
    <location>
        <begin position="106"/>
        <end position="179"/>
    </location>
</feature>
<dbReference type="Pfam" id="PF02870">
    <property type="entry name" value="Methyltransf_1N"/>
    <property type="match status" value="1"/>
</dbReference>
<comment type="catalytic activity">
    <reaction evidence="11 12">
        <text>a 6-O-methyl-2'-deoxyguanosine in DNA + L-cysteinyl-[protein] = S-methyl-L-cysteinyl-[protein] + a 2'-deoxyguanosine in DNA</text>
        <dbReference type="Rhea" id="RHEA:24000"/>
        <dbReference type="Rhea" id="RHEA-COMP:10131"/>
        <dbReference type="Rhea" id="RHEA-COMP:10132"/>
        <dbReference type="Rhea" id="RHEA-COMP:11367"/>
        <dbReference type="Rhea" id="RHEA-COMP:11368"/>
        <dbReference type="ChEBI" id="CHEBI:29950"/>
        <dbReference type="ChEBI" id="CHEBI:82612"/>
        <dbReference type="ChEBI" id="CHEBI:85445"/>
        <dbReference type="ChEBI" id="CHEBI:85448"/>
        <dbReference type="EC" id="2.1.1.63"/>
    </reaction>
</comment>
<gene>
    <name evidence="17" type="ORF">SAMN05421820_115144</name>
</gene>
<sequence length="350" mass="39730">MELNLEETYYKAILAKDSAYEGTFITAVKTTGIFCRPTCRARKPKRENVTFFKNTKEAILSGYRPCKVCNPLEQLDETPEFIKTLLNELAADPSIKFKDWDLLQRGIQPSQIRRWFLKNHGMTFQAYQRAFRINSAFKKIQQGESVTSVAFDSGFESLSGFGDSFKAIFGTSPKKSRHSAIIDLTRLETPLGTMFACATEQGICLLEFSDRKMLETELKAIAKYLNATIVQGENRHFDTLRSQLTEYFEGKRTEFLLPIHGLGTDFQQAVWAALQEIPYGETSTYLRQARTLKRPEAVRAVGNANGMNRISILVPCHRVVGTDGSLTGYGGGLWRKKWLLEHEQKHLTTK</sequence>
<dbReference type="RefSeq" id="WP_074612678.1">
    <property type="nucleotide sequence ID" value="NZ_FNGY01000015.1"/>
</dbReference>
<keyword evidence="3 12" id="KW-0963">Cytoplasm</keyword>
<keyword evidence="10 12" id="KW-0234">DNA repair</keyword>
<keyword evidence="14" id="KW-0479">Metal-binding</keyword>
<dbReference type="InterPro" id="IPR018060">
    <property type="entry name" value="HTH_AraC"/>
</dbReference>
<dbReference type="Gene3D" id="3.30.160.70">
    <property type="entry name" value="Methylated DNA-protein cysteine methyltransferase domain"/>
    <property type="match status" value="1"/>
</dbReference>
<dbReference type="HAMAP" id="MF_00772">
    <property type="entry name" value="OGT"/>
    <property type="match status" value="1"/>
</dbReference>
<feature type="active site" description="Nucleophile; methyl group acceptor" evidence="12">
    <location>
        <position position="316"/>
    </location>
</feature>
<feature type="active site" description="Nucleophile; methyl group acceptor from either O6-methylguanine or O4-methylthymine" evidence="13">
    <location>
        <position position="316"/>
    </location>
</feature>
<feature type="active site" description="Nucleophile; methyl group acceptor from methylphosphotriester" evidence="13">
    <location>
        <position position="35"/>
    </location>
</feature>
<feature type="binding site" evidence="14">
    <location>
        <position position="42"/>
    </location>
    <ligand>
        <name>DNA</name>
        <dbReference type="ChEBI" id="CHEBI:16991"/>
    </ligand>
</feature>
<comment type="function">
    <text evidence="12">Involved in the cellular defense against the biological effects of O6-methylguanine (O6-MeG) and O4-methylthymine (O4-MeT) in DNA. Repairs the methylated nucleobase in DNA by stoichiometrically transferring the methyl group to a cysteine residue in the enzyme. This is a suicide reaction: the enzyme is irreversibly inactivated.</text>
</comment>
<keyword evidence="8" id="KW-0010">Activator</keyword>
<dbReference type="NCBIfam" id="TIGR00589">
    <property type="entry name" value="ogt"/>
    <property type="match status" value="1"/>
</dbReference>
<feature type="binding site" evidence="15">
    <location>
        <position position="35"/>
    </location>
    <ligand>
        <name>Zn(2+)</name>
        <dbReference type="ChEBI" id="CHEBI:29105"/>
    </ligand>
</feature>
<dbReference type="InterPro" id="IPR016221">
    <property type="entry name" value="Bifunct_regulatory_prot_Ada"/>
</dbReference>
<evidence type="ECO:0000256" key="8">
    <source>
        <dbReference type="ARBA" id="ARBA00023159"/>
    </source>
</evidence>
<dbReference type="PIRSF" id="PIRSF000409">
    <property type="entry name" value="Ada"/>
    <property type="match status" value="1"/>
</dbReference>
<protein>
    <recommendedName>
        <fullName evidence="12">Methylated-DNA--protein-cysteine methyltransferase</fullName>
        <ecNumber evidence="12">2.1.1.63</ecNumber>
    </recommendedName>
    <alternativeName>
        <fullName evidence="12">6-O-methylguanine-DNA methyltransferase</fullName>
        <shortName evidence="12">MGMT</shortName>
    </alternativeName>
    <alternativeName>
        <fullName evidence="12">O-6-methylguanine-DNA-alkyltransferase</fullName>
    </alternativeName>
</protein>
<dbReference type="InterPro" id="IPR001497">
    <property type="entry name" value="MethylDNA_cys_MeTrfase_AS"/>
</dbReference>
<evidence type="ECO:0000256" key="5">
    <source>
        <dbReference type="ARBA" id="ARBA00022679"/>
    </source>
</evidence>
<evidence type="ECO:0000313" key="18">
    <source>
        <dbReference type="Proteomes" id="UP000183200"/>
    </source>
</evidence>
<evidence type="ECO:0000256" key="14">
    <source>
        <dbReference type="PIRSR" id="PIRSR000409-2"/>
    </source>
</evidence>
<evidence type="ECO:0000256" key="10">
    <source>
        <dbReference type="ARBA" id="ARBA00023204"/>
    </source>
</evidence>
<dbReference type="GO" id="GO:0032259">
    <property type="term" value="P:methylation"/>
    <property type="evidence" value="ECO:0007669"/>
    <property type="project" value="UniProtKB-KW"/>
</dbReference>
<evidence type="ECO:0000256" key="6">
    <source>
        <dbReference type="ARBA" id="ARBA00022763"/>
    </source>
</evidence>
<dbReference type="EC" id="2.1.1.63" evidence="12"/>
<dbReference type="InterPro" id="IPR009057">
    <property type="entry name" value="Homeodomain-like_sf"/>
</dbReference>
<dbReference type="PROSITE" id="PS01124">
    <property type="entry name" value="HTH_ARAC_FAMILY_2"/>
    <property type="match status" value="1"/>
</dbReference>
<dbReference type="AlphaFoldDB" id="A0A1H0K1W0"/>
<dbReference type="STRING" id="430522.BFS30_22700"/>
<name>A0A1H0K1W0_9SPHI</name>
<dbReference type="GO" id="GO:0005737">
    <property type="term" value="C:cytoplasm"/>
    <property type="evidence" value="ECO:0007669"/>
    <property type="project" value="UniProtKB-SubCell"/>
</dbReference>
<keyword evidence="4 12" id="KW-0489">Methyltransferase</keyword>
<feature type="binding site" evidence="14">
    <location>
        <position position="31"/>
    </location>
    <ligand>
        <name>DNA</name>
        <dbReference type="ChEBI" id="CHEBI:16991"/>
    </ligand>
</feature>
<evidence type="ECO:0000256" key="4">
    <source>
        <dbReference type="ARBA" id="ARBA00022603"/>
    </source>
</evidence>
<organism evidence="17 18">
    <name type="scientific">Pedobacter steynii</name>
    <dbReference type="NCBI Taxonomy" id="430522"/>
    <lineage>
        <taxon>Bacteria</taxon>
        <taxon>Pseudomonadati</taxon>
        <taxon>Bacteroidota</taxon>
        <taxon>Sphingobacteriia</taxon>
        <taxon>Sphingobacteriales</taxon>
        <taxon>Sphingobacteriaceae</taxon>
        <taxon>Pedobacter</taxon>
    </lineage>
</organism>
<feature type="binding site" evidence="15">
    <location>
        <position position="69"/>
    </location>
    <ligand>
        <name>Zn(2+)</name>
        <dbReference type="ChEBI" id="CHEBI:29105"/>
    </ligand>
</feature>
<dbReference type="InterPro" id="IPR008332">
    <property type="entry name" value="MethylG_MeTrfase_N"/>
</dbReference>
<keyword evidence="9" id="KW-0804">Transcription</keyword>
<dbReference type="SUPFAM" id="SSF46689">
    <property type="entry name" value="Homeodomain-like"/>
    <property type="match status" value="1"/>
</dbReference>
<evidence type="ECO:0000259" key="16">
    <source>
        <dbReference type="PROSITE" id="PS01124"/>
    </source>
</evidence>
<evidence type="ECO:0000256" key="12">
    <source>
        <dbReference type="HAMAP-Rule" id="MF_00772"/>
    </source>
</evidence>
<dbReference type="SUPFAM" id="SSF57884">
    <property type="entry name" value="Ada DNA repair protein, N-terminal domain (N-Ada 10)"/>
    <property type="match status" value="1"/>
</dbReference>
<dbReference type="GO" id="GO:0003908">
    <property type="term" value="F:methylated-DNA-[protein]-cysteine S-methyltransferase activity"/>
    <property type="evidence" value="ECO:0007669"/>
    <property type="project" value="UniProtKB-UniRule"/>
</dbReference>
<dbReference type="GO" id="GO:0043565">
    <property type="term" value="F:sequence-specific DNA binding"/>
    <property type="evidence" value="ECO:0007669"/>
    <property type="project" value="InterPro"/>
</dbReference>
<keyword evidence="7" id="KW-0805">Transcription regulation</keyword>
<evidence type="ECO:0000313" key="17">
    <source>
        <dbReference type="EMBL" id="SDO49985.1"/>
    </source>
</evidence>
<dbReference type="EMBL" id="FNGY01000015">
    <property type="protein sequence ID" value="SDO49985.1"/>
    <property type="molecule type" value="Genomic_DNA"/>
</dbReference>
<dbReference type="CDD" id="cd06445">
    <property type="entry name" value="ATase"/>
    <property type="match status" value="1"/>
</dbReference>
<dbReference type="PROSITE" id="PS00374">
    <property type="entry name" value="MGMT"/>
    <property type="match status" value="1"/>
</dbReference>
<dbReference type="PANTHER" id="PTHR10815">
    <property type="entry name" value="METHYLATED-DNA--PROTEIN-CYSTEINE METHYLTRANSFERASE"/>
    <property type="match status" value="1"/>
</dbReference>
<dbReference type="InterPro" id="IPR004026">
    <property type="entry name" value="Ada_DNA_repair_Zn-bd"/>
</dbReference>
<feature type="binding site" evidence="15">
    <location>
        <position position="39"/>
    </location>
    <ligand>
        <name>Zn(2+)</name>
        <dbReference type="ChEBI" id="CHEBI:29105"/>
    </ligand>
</feature>
<dbReference type="SMART" id="SM00342">
    <property type="entry name" value="HTH_ARAC"/>
    <property type="match status" value="1"/>
</dbReference>
<dbReference type="GO" id="GO:0008270">
    <property type="term" value="F:zinc ion binding"/>
    <property type="evidence" value="ECO:0007669"/>
    <property type="project" value="InterPro"/>
</dbReference>
<keyword evidence="5 12" id="KW-0808">Transferase</keyword>
<dbReference type="GO" id="GO:0003700">
    <property type="term" value="F:DNA-binding transcription factor activity"/>
    <property type="evidence" value="ECO:0007669"/>
    <property type="project" value="InterPro"/>
</dbReference>
<dbReference type="InterPro" id="IPR036388">
    <property type="entry name" value="WH-like_DNA-bd_sf"/>
</dbReference>
<dbReference type="Proteomes" id="UP000183200">
    <property type="component" value="Unassembled WGS sequence"/>
</dbReference>
<dbReference type="InterPro" id="IPR014048">
    <property type="entry name" value="MethylDNA_cys_MeTrfase_DNA-bd"/>
</dbReference>
<comment type="catalytic activity">
    <reaction evidence="1 12">
        <text>a 4-O-methyl-thymidine in DNA + L-cysteinyl-[protein] = a thymidine in DNA + S-methyl-L-cysteinyl-[protein]</text>
        <dbReference type="Rhea" id="RHEA:53428"/>
        <dbReference type="Rhea" id="RHEA-COMP:10131"/>
        <dbReference type="Rhea" id="RHEA-COMP:10132"/>
        <dbReference type="Rhea" id="RHEA-COMP:13555"/>
        <dbReference type="Rhea" id="RHEA-COMP:13556"/>
        <dbReference type="ChEBI" id="CHEBI:29950"/>
        <dbReference type="ChEBI" id="CHEBI:82612"/>
        <dbReference type="ChEBI" id="CHEBI:137386"/>
        <dbReference type="ChEBI" id="CHEBI:137387"/>
        <dbReference type="EC" id="2.1.1.63"/>
    </reaction>
</comment>
<dbReference type="InterPro" id="IPR036217">
    <property type="entry name" value="MethylDNA_cys_MeTrfase_DNAb"/>
</dbReference>
<keyword evidence="18" id="KW-1185">Reference proteome</keyword>
<feature type="binding site" evidence="15">
    <location>
        <position position="66"/>
    </location>
    <ligand>
        <name>Zn(2+)</name>
        <dbReference type="ChEBI" id="CHEBI:29105"/>
    </ligand>
</feature>
<keyword evidence="14" id="KW-0862">Zinc</keyword>
<evidence type="ECO:0000256" key="11">
    <source>
        <dbReference type="ARBA" id="ARBA00049348"/>
    </source>
</evidence>
<comment type="cofactor">
    <cofactor evidence="14">
        <name>Zn(2+)</name>
        <dbReference type="ChEBI" id="CHEBI:29105"/>
    </cofactor>
    <text evidence="14">Binds 1 zinc ion per subunit.</text>
</comment>
<dbReference type="FunFam" id="1.10.10.10:FF:000214">
    <property type="entry name" value="Methylated-DNA--protein-cysteine methyltransferase"/>
    <property type="match status" value="1"/>
</dbReference>
<evidence type="ECO:0000256" key="3">
    <source>
        <dbReference type="ARBA" id="ARBA00022490"/>
    </source>
</evidence>
<dbReference type="Gene3D" id="1.10.10.10">
    <property type="entry name" value="Winged helix-like DNA-binding domain superfamily/Winged helix DNA-binding domain"/>
    <property type="match status" value="1"/>
</dbReference>
<comment type="similarity">
    <text evidence="2 12">Belongs to the MGMT family.</text>
</comment>
<feature type="binding site" evidence="14">
    <location>
        <position position="64"/>
    </location>
    <ligand>
        <name>DNA</name>
        <dbReference type="ChEBI" id="CHEBI:16991"/>
    </ligand>
</feature>
<dbReference type="Gene3D" id="1.10.10.60">
    <property type="entry name" value="Homeodomain-like"/>
    <property type="match status" value="1"/>
</dbReference>
<evidence type="ECO:0000256" key="7">
    <source>
        <dbReference type="ARBA" id="ARBA00023015"/>
    </source>
</evidence>
<dbReference type="SUPFAM" id="SSF53155">
    <property type="entry name" value="Methylated DNA-protein cysteine methyltransferase domain"/>
    <property type="match status" value="1"/>
</dbReference>
<dbReference type="Gene3D" id="3.40.10.10">
    <property type="entry name" value="DNA Methylphosphotriester Repair Domain"/>
    <property type="match status" value="1"/>
</dbReference>
<evidence type="ECO:0000256" key="2">
    <source>
        <dbReference type="ARBA" id="ARBA00008711"/>
    </source>
</evidence>
<proteinExistence type="inferred from homology"/>
<dbReference type="InterPro" id="IPR023546">
    <property type="entry name" value="MGMT"/>
</dbReference>
<dbReference type="SUPFAM" id="SSF46767">
    <property type="entry name" value="Methylated DNA-protein cysteine methyltransferase, C-terminal domain"/>
    <property type="match status" value="1"/>
</dbReference>
<accession>A0A1H0K1W0</accession>
<keyword evidence="6 12" id="KW-0227">DNA damage</keyword>
<dbReference type="GO" id="GO:0006307">
    <property type="term" value="P:DNA alkylation repair"/>
    <property type="evidence" value="ECO:0007669"/>
    <property type="project" value="UniProtKB-UniRule"/>
</dbReference>